<accession>A0ABU7AHG7</accession>
<comment type="caution">
    <text evidence="1">The sequence shown here is derived from an EMBL/GenBank/DDBJ whole genome shotgun (WGS) entry which is preliminary data.</text>
</comment>
<gene>
    <name evidence="1" type="ORF">ATANTOWER_029136</name>
</gene>
<dbReference type="EMBL" id="JAHUTI010017304">
    <property type="protein sequence ID" value="MED6237607.1"/>
    <property type="molecule type" value="Genomic_DNA"/>
</dbReference>
<evidence type="ECO:0000313" key="1">
    <source>
        <dbReference type="EMBL" id="MED6237607.1"/>
    </source>
</evidence>
<reference evidence="1 2" key="1">
    <citation type="submission" date="2021-07" db="EMBL/GenBank/DDBJ databases">
        <authorList>
            <person name="Palmer J.M."/>
        </authorList>
    </citation>
    <scope>NUCLEOTIDE SEQUENCE [LARGE SCALE GENOMIC DNA]</scope>
    <source>
        <strain evidence="1 2">AT_MEX2019</strain>
        <tissue evidence="1">Muscle</tissue>
    </source>
</reference>
<protein>
    <submittedName>
        <fullName evidence="1">Uncharacterized protein</fullName>
    </submittedName>
</protein>
<evidence type="ECO:0000313" key="2">
    <source>
        <dbReference type="Proteomes" id="UP001345963"/>
    </source>
</evidence>
<sequence>MVPRLTLHRLLTAAELKDGVNSKAEETCRAIMRFFHFLLSEILDSEARLHMPAACCLGVRLYISFSFFTNEIRGNPQAAHDGLHTFFFVFLSQEFSVTCFFSINTGTAPHSN</sequence>
<keyword evidence="2" id="KW-1185">Reference proteome</keyword>
<proteinExistence type="predicted"/>
<name>A0ABU7AHG7_9TELE</name>
<dbReference type="Proteomes" id="UP001345963">
    <property type="component" value="Unassembled WGS sequence"/>
</dbReference>
<organism evidence="1 2">
    <name type="scientific">Ataeniobius toweri</name>
    <dbReference type="NCBI Taxonomy" id="208326"/>
    <lineage>
        <taxon>Eukaryota</taxon>
        <taxon>Metazoa</taxon>
        <taxon>Chordata</taxon>
        <taxon>Craniata</taxon>
        <taxon>Vertebrata</taxon>
        <taxon>Euteleostomi</taxon>
        <taxon>Actinopterygii</taxon>
        <taxon>Neopterygii</taxon>
        <taxon>Teleostei</taxon>
        <taxon>Neoteleostei</taxon>
        <taxon>Acanthomorphata</taxon>
        <taxon>Ovalentaria</taxon>
        <taxon>Atherinomorphae</taxon>
        <taxon>Cyprinodontiformes</taxon>
        <taxon>Goodeidae</taxon>
        <taxon>Ataeniobius</taxon>
    </lineage>
</organism>